<reference evidence="1" key="1">
    <citation type="submission" date="2021-05" db="EMBL/GenBank/DDBJ databases">
        <title>Novel Bacillus species.</title>
        <authorList>
            <person name="Liu G."/>
        </authorList>
    </citation>
    <scope>NUCLEOTIDE SEQUENCE</scope>
    <source>
        <strain evidence="1 3">FJAT-50051</strain>
    </source>
</reference>
<dbReference type="EMBL" id="JAGYPE020000070">
    <property type="protein sequence ID" value="MCH6268876.1"/>
    <property type="molecule type" value="Genomic_DNA"/>
</dbReference>
<dbReference type="EMBL" id="JAGYPE010000004">
    <property type="protein sequence ID" value="MBS4184251.1"/>
    <property type="molecule type" value="Genomic_DNA"/>
</dbReference>
<evidence type="ECO:0000313" key="1">
    <source>
        <dbReference type="EMBL" id="MBS4184251.1"/>
    </source>
</evidence>
<protein>
    <submittedName>
        <fullName evidence="1">Uncharacterized protein</fullName>
    </submittedName>
</protein>
<dbReference type="Proteomes" id="UP000677265">
    <property type="component" value="Unassembled WGS sequence"/>
</dbReference>
<keyword evidence="3" id="KW-1185">Reference proteome</keyword>
<sequence length="307" mass="36134">MSIFYLNHNELNGIRDEETVKAKLKEILILFTLLNQEQLQMLVYSNLWDTRVLGGTLRTFLYNTRNREEVKIFILSLMNTGPFYYKEDQHINLLIKPEVPTESFVTKLLSICFKDKHPLVLSLESEKHLKERAYSISDKNIFHDVNNIIGLEELKEYIRDEENPVSITEVFETIQQRKENIILLDKSIKSARSHDFQKRFTDVLMAFIALEEIELKLILEGAPEDQRIKLFSEYTGLEISKESTQTLKVPRYRREREFIVPNLGTVIFDWHVKIGNSTRIHYYIDKENQKVYIGHCGRHLGTSSYNS</sequence>
<evidence type="ECO:0000313" key="3">
    <source>
        <dbReference type="Proteomes" id="UP000677265"/>
    </source>
</evidence>
<gene>
    <name evidence="2" type="ORF">KHB02_025435</name>
    <name evidence="1" type="ORF">KHB02_22915</name>
</gene>
<name>A0A942YA89_9BACI</name>
<proteinExistence type="predicted"/>
<evidence type="ECO:0000313" key="2">
    <source>
        <dbReference type="EMBL" id="MCH6268876.1"/>
    </source>
</evidence>
<dbReference type="AlphaFoldDB" id="A0A942YA89"/>
<accession>A0A942YA89</accession>
<organism evidence="1">
    <name type="scientific">Neobacillus citreus</name>
    <dbReference type="NCBI Taxonomy" id="2833578"/>
    <lineage>
        <taxon>Bacteria</taxon>
        <taxon>Bacillati</taxon>
        <taxon>Bacillota</taxon>
        <taxon>Bacilli</taxon>
        <taxon>Bacillales</taxon>
        <taxon>Bacillaceae</taxon>
        <taxon>Neobacillus</taxon>
    </lineage>
</organism>
<comment type="caution">
    <text evidence="1">The sequence shown here is derived from an EMBL/GenBank/DDBJ whole genome shotgun (WGS) entry which is preliminary data.</text>
</comment>
<dbReference type="RefSeq" id="WP_213144151.1">
    <property type="nucleotide sequence ID" value="NZ_JAGYPE020000070.1"/>
</dbReference>